<sequence length="92" mass="10492">QRTFYQGIREEKTKALTDHASAKNKLNTIKAAACDIFGRSVTDADIWNSLHVKDFLPRPSQFLWKCVHNAHKVGSYWTHIPECGDRATCQDC</sequence>
<reference evidence="1" key="1">
    <citation type="submission" date="2023-03" db="EMBL/GenBank/DDBJ databases">
        <title>Massive genome expansion in bonnet fungi (Mycena s.s.) driven by repeated elements and novel gene families across ecological guilds.</title>
        <authorList>
            <consortium name="Lawrence Berkeley National Laboratory"/>
            <person name="Harder C.B."/>
            <person name="Miyauchi S."/>
            <person name="Viragh M."/>
            <person name="Kuo A."/>
            <person name="Thoen E."/>
            <person name="Andreopoulos B."/>
            <person name="Lu D."/>
            <person name="Skrede I."/>
            <person name="Drula E."/>
            <person name="Henrissat B."/>
            <person name="Morin E."/>
            <person name="Kohler A."/>
            <person name="Barry K."/>
            <person name="LaButti K."/>
            <person name="Morin E."/>
            <person name="Salamov A."/>
            <person name="Lipzen A."/>
            <person name="Mereny Z."/>
            <person name="Hegedus B."/>
            <person name="Baldrian P."/>
            <person name="Stursova M."/>
            <person name="Weitz H."/>
            <person name="Taylor A."/>
            <person name="Grigoriev I.V."/>
            <person name="Nagy L.G."/>
            <person name="Martin F."/>
            <person name="Kauserud H."/>
        </authorList>
    </citation>
    <scope>NUCLEOTIDE SEQUENCE</scope>
    <source>
        <strain evidence="1">9144</strain>
    </source>
</reference>
<comment type="caution">
    <text evidence="1">The sequence shown here is derived from an EMBL/GenBank/DDBJ whole genome shotgun (WGS) entry which is preliminary data.</text>
</comment>
<name>A0AAD6VEP8_9AGAR</name>
<gene>
    <name evidence="1" type="ORF">GGX14DRAFT_363204</name>
</gene>
<evidence type="ECO:0000313" key="1">
    <source>
        <dbReference type="EMBL" id="KAJ7210810.1"/>
    </source>
</evidence>
<dbReference type="AlphaFoldDB" id="A0AAD6VEP8"/>
<evidence type="ECO:0000313" key="2">
    <source>
        <dbReference type="Proteomes" id="UP001219525"/>
    </source>
</evidence>
<accession>A0AAD6VEP8</accession>
<keyword evidence="2" id="KW-1185">Reference proteome</keyword>
<protein>
    <submittedName>
        <fullName evidence="1">Uncharacterized protein</fullName>
    </submittedName>
</protein>
<dbReference type="Proteomes" id="UP001219525">
    <property type="component" value="Unassembled WGS sequence"/>
</dbReference>
<feature type="non-terminal residue" evidence="1">
    <location>
        <position position="1"/>
    </location>
</feature>
<organism evidence="1 2">
    <name type="scientific">Mycena pura</name>
    <dbReference type="NCBI Taxonomy" id="153505"/>
    <lineage>
        <taxon>Eukaryota</taxon>
        <taxon>Fungi</taxon>
        <taxon>Dikarya</taxon>
        <taxon>Basidiomycota</taxon>
        <taxon>Agaricomycotina</taxon>
        <taxon>Agaricomycetes</taxon>
        <taxon>Agaricomycetidae</taxon>
        <taxon>Agaricales</taxon>
        <taxon>Marasmiineae</taxon>
        <taxon>Mycenaceae</taxon>
        <taxon>Mycena</taxon>
    </lineage>
</organism>
<proteinExistence type="predicted"/>
<dbReference type="EMBL" id="JARJCW010000027">
    <property type="protein sequence ID" value="KAJ7210810.1"/>
    <property type="molecule type" value="Genomic_DNA"/>
</dbReference>